<dbReference type="GO" id="GO:0005737">
    <property type="term" value="C:cytoplasm"/>
    <property type="evidence" value="ECO:0007669"/>
    <property type="project" value="UniProtKB-SubCell"/>
</dbReference>
<keyword evidence="6" id="KW-0863">Zinc-finger</keyword>
<dbReference type="EMBL" id="NIVC01000292">
    <property type="protein sequence ID" value="PAA86141.1"/>
    <property type="molecule type" value="Genomic_DNA"/>
</dbReference>
<evidence type="ECO:0000313" key="10">
    <source>
        <dbReference type="Proteomes" id="UP000215902"/>
    </source>
</evidence>
<dbReference type="Gene3D" id="1.20.1270.60">
    <property type="entry name" value="Arfaptin homology (AH) domain/BAR domain"/>
    <property type="match status" value="1"/>
</dbReference>
<evidence type="ECO:0000256" key="2">
    <source>
        <dbReference type="ARBA" id="ARBA00004496"/>
    </source>
</evidence>
<evidence type="ECO:0000256" key="4">
    <source>
        <dbReference type="ARBA" id="ARBA00022490"/>
    </source>
</evidence>
<evidence type="ECO:0000256" key="7">
    <source>
        <dbReference type="ARBA" id="ARBA00023136"/>
    </source>
</evidence>
<keyword evidence="4" id="KW-0963">Cytoplasm</keyword>
<proteinExistence type="predicted"/>
<evidence type="ECO:0000313" key="9">
    <source>
        <dbReference type="EMBL" id="PAA86141.1"/>
    </source>
</evidence>
<sequence length="678" mass="74003">RSQRQQPLLAYQISQFPKHRAECPPGEIRDSTRLATVFSQFSRATGDASHCRGVMTLSDSGTEQPQVLQQLPQSQQQQSSRLGFHRLLHSEHQAAVEEQINSTLSLVKIVADFTDSIAQLQCSVGLQLEEILDDFQDKCEQLGSRQGDQSCCGSALDAWFSLLKEMHEEAKSHSLLSGALMKNVHSQLSDLGSHKSAQAGRIFALRSRLDQTVAAADRSCGQRLQEFNELYGSYASDSRNASRLVSSLLSAHNEYVLSLRSANRTKEELYGQHLPGMLQELEEIQLDATNALTGALESHCYLRMSSLDTIRGRYESALTACKSAAPQRDIQSFVRSRLAAAAAATAASSTAASGSAGPSDRSAAPFELATYSPASLGESDFVLKDEIVNDRLTEAQLRTRHQELAKESQELKSFIRQNEEVTESLKIFCQRNLGNHLYDKVYETQEDLSRKRNEIRMASIQLAVVQAQMDMMNFGKKSDEADADDKKDDASMKGLWKRAFNTLRIRDKEKAPKKKKGGKDEDDAADDVDPVYSLLKRAADKGVQKCTGCTPESGGSPLSAGSLQPGGKSGGDLLQAAAASPCQEVPLCRGADCPCLCHNPLQLLVPSITLNDLKPRPKQRKGKSRSSSLAQTPQSPQPAASELTSAASNPDGGSVAWSGRSRMASLRESGGRRQQQLE</sequence>
<dbReference type="InterPro" id="IPR027267">
    <property type="entry name" value="AH/BAR_dom_sf"/>
</dbReference>
<feature type="region of interest" description="Disordered" evidence="8">
    <location>
        <begin position="544"/>
        <end position="573"/>
    </location>
</feature>
<keyword evidence="7" id="KW-0472">Membrane</keyword>
<dbReference type="GO" id="GO:0005886">
    <property type="term" value="C:plasma membrane"/>
    <property type="evidence" value="ECO:0007669"/>
    <property type="project" value="UniProtKB-SubCell"/>
</dbReference>
<dbReference type="GO" id="GO:0003009">
    <property type="term" value="P:skeletal muscle contraction"/>
    <property type="evidence" value="ECO:0007669"/>
    <property type="project" value="TreeGrafter"/>
</dbReference>
<dbReference type="GO" id="GO:1903078">
    <property type="term" value="P:positive regulation of protein localization to plasma membrane"/>
    <property type="evidence" value="ECO:0007669"/>
    <property type="project" value="TreeGrafter"/>
</dbReference>
<keyword evidence="5" id="KW-0677">Repeat</keyword>
<evidence type="ECO:0000256" key="5">
    <source>
        <dbReference type="ARBA" id="ARBA00022737"/>
    </source>
</evidence>
<evidence type="ECO:0000256" key="3">
    <source>
        <dbReference type="ARBA" id="ARBA00022475"/>
    </source>
</evidence>
<protein>
    <submittedName>
        <fullName evidence="9">Uncharacterized protein</fullName>
    </submittedName>
</protein>
<dbReference type="PANTHER" id="PTHR15135:SF7">
    <property type="entry name" value="STAC-LIKE, ISOFORM J"/>
    <property type="match status" value="1"/>
</dbReference>
<dbReference type="InterPro" id="IPR039688">
    <property type="entry name" value="STAC1/2/3"/>
</dbReference>
<dbReference type="Proteomes" id="UP000215902">
    <property type="component" value="Unassembled WGS sequence"/>
</dbReference>
<reference evidence="9 10" key="1">
    <citation type="submission" date="2017-06" db="EMBL/GenBank/DDBJ databases">
        <title>A platform for efficient transgenesis in Macrostomum lignano, a flatworm model organism for stem cell research.</title>
        <authorList>
            <person name="Berezikov E."/>
        </authorList>
    </citation>
    <scope>NUCLEOTIDE SEQUENCE [LARGE SCALE GENOMIC DNA]</scope>
    <source>
        <strain evidence="9">DV1</strain>
        <tissue evidence="9">Whole organism</tissue>
    </source>
</reference>
<gene>
    <name evidence="9" type="ORF">BOX15_Mlig029379g2</name>
</gene>
<comment type="subcellular location">
    <subcellularLocation>
        <location evidence="1">Cell membrane</location>
    </subcellularLocation>
    <subcellularLocation>
        <location evidence="2">Cytoplasm</location>
    </subcellularLocation>
</comment>
<feature type="region of interest" description="Disordered" evidence="8">
    <location>
        <begin position="507"/>
        <end position="526"/>
    </location>
</feature>
<keyword evidence="6" id="KW-0862">Zinc</keyword>
<dbReference type="SUPFAM" id="SSF103657">
    <property type="entry name" value="BAR/IMD domain-like"/>
    <property type="match status" value="1"/>
</dbReference>
<dbReference type="PANTHER" id="PTHR15135">
    <property type="entry name" value="STAC"/>
    <property type="match status" value="1"/>
</dbReference>
<evidence type="ECO:0000256" key="8">
    <source>
        <dbReference type="SAM" id="MobiDB-lite"/>
    </source>
</evidence>
<dbReference type="GO" id="GO:0008270">
    <property type="term" value="F:zinc ion binding"/>
    <property type="evidence" value="ECO:0007669"/>
    <property type="project" value="UniProtKB-KW"/>
</dbReference>
<keyword evidence="6" id="KW-0479">Metal-binding</keyword>
<keyword evidence="10" id="KW-1185">Reference proteome</keyword>
<organism evidence="9 10">
    <name type="scientific">Macrostomum lignano</name>
    <dbReference type="NCBI Taxonomy" id="282301"/>
    <lineage>
        <taxon>Eukaryota</taxon>
        <taxon>Metazoa</taxon>
        <taxon>Spiralia</taxon>
        <taxon>Lophotrochozoa</taxon>
        <taxon>Platyhelminthes</taxon>
        <taxon>Rhabditophora</taxon>
        <taxon>Macrostomorpha</taxon>
        <taxon>Macrostomida</taxon>
        <taxon>Macrostomidae</taxon>
        <taxon>Macrostomum</taxon>
    </lineage>
</organism>
<evidence type="ECO:0000256" key="1">
    <source>
        <dbReference type="ARBA" id="ARBA00004236"/>
    </source>
</evidence>
<name>A0A267GJA9_9PLAT</name>
<evidence type="ECO:0000256" key="6">
    <source>
        <dbReference type="ARBA" id="ARBA00022771"/>
    </source>
</evidence>
<feature type="compositionally biased region" description="Polar residues" evidence="8">
    <location>
        <begin position="625"/>
        <end position="648"/>
    </location>
</feature>
<feature type="region of interest" description="Disordered" evidence="8">
    <location>
        <begin position="612"/>
        <end position="678"/>
    </location>
</feature>
<comment type="caution">
    <text evidence="9">The sequence shown here is derived from an EMBL/GenBank/DDBJ whole genome shotgun (WGS) entry which is preliminary data.</text>
</comment>
<dbReference type="OrthoDB" id="6283704at2759"/>
<feature type="non-terminal residue" evidence="9">
    <location>
        <position position="1"/>
    </location>
</feature>
<keyword evidence="3" id="KW-1003">Cell membrane</keyword>
<accession>A0A267GJA9</accession>
<dbReference type="STRING" id="282301.A0A267GJA9"/>
<dbReference type="AlphaFoldDB" id="A0A267GJA9"/>